<sequence>MSPRSRFVKGVGFASVTASLWGMLPILMDAALHEFKSGTVVWFRFTFAFLVLFAILWARSVKPWIILRKPPVIGLLSAVCLAANYFLFMEGIRLSSPSNSAVVIQSAPVMLVLIGVYYFNETINRLQVTGLILAGIGFSFFFNEQAGSLSGNEFYFKANMVITLAALTWAVYMALQKKLQDRYSSQELNLLVYGTAALVLVGLVDWNDFNSVSNTGGVLMVVLGINTLLAYGCLTEAIKYIPLSLISVIVALNPFITMFLMQMAPVLFPEWIRPESISMLGYLGAVTAIGGVIVVIRFHQQPKLEETPSTT</sequence>
<dbReference type="InterPro" id="IPR000620">
    <property type="entry name" value="EamA_dom"/>
</dbReference>
<proteinExistence type="inferred from homology"/>
<evidence type="ECO:0000256" key="6">
    <source>
        <dbReference type="SAM" id="Phobius"/>
    </source>
</evidence>
<keyword evidence="5 6" id="KW-0472">Membrane</keyword>
<organism evidence="8 9">
    <name type="scientific">Candidatus Nitronauta litoralis</name>
    <dbReference type="NCBI Taxonomy" id="2705533"/>
    <lineage>
        <taxon>Bacteria</taxon>
        <taxon>Pseudomonadati</taxon>
        <taxon>Nitrospinota/Tectimicrobiota group</taxon>
        <taxon>Nitrospinota</taxon>
        <taxon>Nitrospinia</taxon>
        <taxon>Nitrospinales</taxon>
        <taxon>Nitrospinaceae</taxon>
        <taxon>Candidatus Nitronauta</taxon>
    </lineage>
</organism>
<dbReference type="InterPro" id="IPR037185">
    <property type="entry name" value="EmrE-like"/>
</dbReference>
<feature type="transmembrane region" description="Helical" evidence="6">
    <location>
        <begin position="154"/>
        <end position="175"/>
    </location>
</feature>
<feature type="transmembrane region" description="Helical" evidence="6">
    <location>
        <begin position="241"/>
        <end position="264"/>
    </location>
</feature>
<feature type="transmembrane region" description="Helical" evidence="6">
    <location>
        <begin position="7"/>
        <end position="28"/>
    </location>
</feature>
<evidence type="ECO:0000313" key="8">
    <source>
        <dbReference type="EMBL" id="QPJ60506.1"/>
    </source>
</evidence>
<feature type="transmembrane region" description="Helical" evidence="6">
    <location>
        <begin position="187"/>
        <end position="204"/>
    </location>
</feature>
<accession>A0A7T0BT83</accession>
<evidence type="ECO:0000256" key="5">
    <source>
        <dbReference type="ARBA" id="ARBA00023136"/>
    </source>
</evidence>
<dbReference type="EMBL" id="CP048685">
    <property type="protein sequence ID" value="QPJ60506.1"/>
    <property type="molecule type" value="Genomic_DNA"/>
</dbReference>
<evidence type="ECO:0000259" key="7">
    <source>
        <dbReference type="Pfam" id="PF00892"/>
    </source>
</evidence>
<evidence type="ECO:0000256" key="4">
    <source>
        <dbReference type="ARBA" id="ARBA00022989"/>
    </source>
</evidence>
<evidence type="ECO:0000256" key="3">
    <source>
        <dbReference type="ARBA" id="ARBA00022692"/>
    </source>
</evidence>
<feature type="domain" description="EamA" evidence="7">
    <location>
        <begin position="159"/>
        <end position="296"/>
    </location>
</feature>
<dbReference type="Proteomes" id="UP000594688">
    <property type="component" value="Chromosome"/>
</dbReference>
<evidence type="ECO:0000256" key="1">
    <source>
        <dbReference type="ARBA" id="ARBA00004141"/>
    </source>
</evidence>
<keyword evidence="4 6" id="KW-1133">Transmembrane helix</keyword>
<protein>
    <submittedName>
        <fullName evidence="8">DMT family transporter</fullName>
    </submittedName>
</protein>
<gene>
    <name evidence="8" type="ORF">G3M70_00810</name>
</gene>
<feature type="transmembrane region" description="Helical" evidence="6">
    <location>
        <begin position="40"/>
        <end position="58"/>
    </location>
</feature>
<comment type="subcellular location">
    <subcellularLocation>
        <location evidence="1">Membrane</location>
        <topology evidence="1">Multi-pass membrane protein</topology>
    </subcellularLocation>
</comment>
<dbReference type="AlphaFoldDB" id="A0A7T0BT83"/>
<dbReference type="GO" id="GO:0016020">
    <property type="term" value="C:membrane"/>
    <property type="evidence" value="ECO:0007669"/>
    <property type="project" value="UniProtKB-SubCell"/>
</dbReference>
<reference evidence="8 9" key="1">
    <citation type="submission" date="2020-02" db="EMBL/GenBank/DDBJ databases">
        <title>Genomic and physiological characterization of two novel Nitrospinaceae genera.</title>
        <authorList>
            <person name="Mueller A.J."/>
            <person name="Jung M.-Y."/>
            <person name="Strachan C.R."/>
            <person name="Herbold C.W."/>
            <person name="Kirkegaard R.H."/>
            <person name="Daims H."/>
        </authorList>
    </citation>
    <scope>NUCLEOTIDE SEQUENCE [LARGE SCALE GENOMIC DNA]</scope>
    <source>
        <strain evidence="8">EB</strain>
    </source>
</reference>
<evidence type="ECO:0000256" key="2">
    <source>
        <dbReference type="ARBA" id="ARBA00007362"/>
    </source>
</evidence>
<name>A0A7T0BT83_9BACT</name>
<feature type="transmembrane region" description="Helical" evidence="6">
    <location>
        <begin position="126"/>
        <end position="142"/>
    </location>
</feature>
<dbReference type="PANTHER" id="PTHR32322">
    <property type="entry name" value="INNER MEMBRANE TRANSPORTER"/>
    <property type="match status" value="1"/>
</dbReference>
<comment type="similarity">
    <text evidence="2">Belongs to the EamA transporter family.</text>
</comment>
<feature type="transmembrane region" description="Helical" evidence="6">
    <location>
        <begin position="216"/>
        <end position="234"/>
    </location>
</feature>
<feature type="transmembrane region" description="Helical" evidence="6">
    <location>
        <begin position="70"/>
        <end position="88"/>
    </location>
</feature>
<dbReference type="SUPFAM" id="SSF103481">
    <property type="entry name" value="Multidrug resistance efflux transporter EmrE"/>
    <property type="match status" value="2"/>
</dbReference>
<feature type="domain" description="EamA" evidence="7">
    <location>
        <begin position="9"/>
        <end position="140"/>
    </location>
</feature>
<dbReference type="KEGG" id="nli:G3M70_00810"/>
<feature type="transmembrane region" description="Helical" evidence="6">
    <location>
        <begin position="276"/>
        <end position="296"/>
    </location>
</feature>
<evidence type="ECO:0000313" key="9">
    <source>
        <dbReference type="Proteomes" id="UP000594688"/>
    </source>
</evidence>
<feature type="transmembrane region" description="Helical" evidence="6">
    <location>
        <begin position="100"/>
        <end position="119"/>
    </location>
</feature>
<dbReference type="Pfam" id="PF00892">
    <property type="entry name" value="EamA"/>
    <property type="match status" value="2"/>
</dbReference>
<dbReference type="InterPro" id="IPR050638">
    <property type="entry name" value="AA-Vitamin_Transporters"/>
</dbReference>
<dbReference type="PANTHER" id="PTHR32322:SF2">
    <property type="entry name" value="EAMA DOMAIN-CONTAINING PROTEIN"/>
    <property type="match status" value="1"/>
</dbReference>
<keyword evidence="3 6" id="KW-0812">Transmembrane</keyword>